<dbReference type="VEuPathDB" id="VectorBase:GBRI024406"/>
<reference evidence="3" key="1">
    <citation type="submission" date="2014-03" db="EMBL/GenBank/DDBJ databases">
        <authorList>
            <person name="Aksoy S."/>
            <person name="Warren W."/>
            <person name="Wilson R.K."/>
        </authorList>
    </citation>
    <scope>NUCLEOTIDE SEQUENCE [LARGE SCALE GENOMIC DNA]</scope>
    <source>
        <strain evidence="3">IAEA</strain>
    </source>
</reference>
<feature type="transmembrane region" description="Helical" evidence="1">
    <location>
        <begin position="98"/>
        <end position="115"/>
    </location>
</feature>
<protein>
    <submittedName>
        <fullName evidence="2">Uncharacterized protein</fullName>
    </submittedName>
</protein>
<evidence type="ECO:0000313" key="3">
    <source>
        <dbReference type="Proteomes" id="UP000091820"/>
    </source>
</evidence>
<dbReference type="EnsemblMetazoa" id="GBRI024406-RA">
    <property type="protein sequence ID" value="GBRI024406-PA"/>
    <property type="gene ID" value="GBRI024406"/>
</dbReference>
<name>A0A1A9WLZ4_9MUSC</name>
<keyword evidence="3" id="KW-1185">Reference proteome</keyword>
<keyword evidence="1" id="KW-0472">Membrane</keyword>
<organism evidence="2 3">
    <name type="scientific">Glossina brevipalpis</name>
    <dbReference type="NCBI Taxonomy" id="37001"/>
    <lineage>
        <taxon>Eukaryota</taxon>
        <taxon>Metazoa</taxon>
        <taxon>Ecdysozoa</taxon>
        <taxon>Arthropoda</taxon>
        <taxon>Hexapoda</taxon>
        <taxon>Insecta</taxon>
        <taxon>Pterygota</taxon>
        <taxon>Neoptera</taxon>
        <taxon>Endopterygota</taxon>
        <taxon>Diptera</taxon>
        <taxon>Brachycera</taxon>
        <taxon>Muscomorpha</taxon>
        <taxon>Hippoboscoidea</taxon>
        <taxon>Glossinidae</taxon>
        <taxon>Glossina</taxon>
    </lineage>
</organism>
<evidence type="ECO:0000256" key="1">
    <source>
        <dbReference type="SAM" id="Phobius"/>
    </source>
</evidence>
<keyword evidence="1" id="KW-1133">Transmembrane helix</keyword>
<evidence type="ECO:0000313" key="2">
    <source>
        <dbReference type="EnsemblMetazoa" id="GBRI024406-PA"/>
    </source>
</evidence>
<sequence>MDHSPTETDINSWRLYNCWLDDEILFKVLLLLFARLAIPVPLCERLVVVVIVDLDVAIDVPDILSKSAVLERSIASPIFVMLVGSFGSLLTLRIFCSLFNIIAALVMLLFGTSFIDEDDNVLYKDSLNGYRSLLRCLNFLLTLIDDYEIHITDITDRDIHLTYVSIQHPLTLQVL</sequence>
<dbReference type="AlphaFoldDB" id="A0A1A9WLZ4"/>
<keyword evidence="1" id="KW-0812">Transmembrane</keyword>
<reference evidence="2" key="2">
    <citation type="submission" date="2020-05" db="UniProtKB">
        <authorList>
            <consortium name="EnsemblMetazoa"/>
        </authorList>
    </citation>
    <scope>IDENTIFICATION</scope>
    <source>
        <strain evidence="2">IAEA</strain>
    </source>
</reference>
<dbReference type="Proteomes" id="UP000091820">
    <property type="component" value="Unassembled WGS sequence"/>
</dbReference>
<accession>A0A1A9WLZ4</accession>
<proteinExistence type="predicted"/>